<proteinExistence type="predicted"/>
<evidence type="ECO:0000259" key="4">
    <source>
        <dbReference type="PROSITE" id="PS51371"/>
    </source>
</evidence>
<dbReference type="SUPFAM" id="SSF54631">
    <property type="entry name" value="CBS-domain pair"/>
    <property type="match status" value="1"/>
</dbReference>
<feature type="domain" description="CBS" evidence="4">
    <location>
        <begin position="7"/>
        <end position="63"/>
    </location>
</feature>
<dbReference type="Pfam" id="PF00571">
    <property type="entry name" value="CBS"/>
    <property type="match status" value="2"/>
</dbReference>
<dbReference type="InterPro" id="IPR051257">
    <property type="entry name" value="Diverse_CBS-Domain"/>
</dbReference>
<feature type="domain" description="CBS" evidence="4">
    <location>
        <begin position="72"/>
        <end position="127"/>
    </location>
</feature>
<accession>A0A1H6U555</accession>
<dbReference type="KEGG" id="hae:halTADL_0328"/>
<dbReference type="GeneID" id="35001154"/>
<dbReference type="STRING" id="1073996.SAMN05444271_10979"/>
<dbReference type="OrthoDB" id="43333at2157"/>
<organism evidence="5 6">
    <name type="scientific">Halohasta litchfieldiae</name>
    <dbReference type="NCBI Taxonomy" id="1073996"/>
    <lineage>
        <taxon>Archaea</taxon>
        <taxon>Methanobacteriati</taxon>
        <taxon>Methanobacteriota</taxon>
        <taxon>Stenosarchaea group</taxon>
        <taxon>Halobacteria</taxon>
        <taxon>Halobacteriales</taxon>
        <taxon>Haloferacaceae</taxon>
        <taxon>Halohasta</taxon>
    </lineage>
</organism>
<dbReference type="Gene3D" id="3.10.580.10">
    <property type="entry name" value="CBS-domain"/>
    <property type="match status" value="1"/>
</dbReference>
<evidence type="ECO:0000313" key="6">
    <source>
        <dbReference type="Proteomes" id="UP000198888"/>
    </source>
</evidence>
<dbReference type="EMBL" id="FNYR01000009">
    <property type="protein sequence ID" value="SEI84707.1"/>
    <property type="molecule type" value="Genomic_DNA"/>
</dbReference>
<dbReference type="Proteomes" id="UP000198888">
    <property type="component" value="Unassembled WGS sequence"/>
</dbReference>
<reference evidence="5 6" key="1">
    <citation type="submission" date="2016-10" db="EMBL/GenBank/DDBJ databases">
        <authorList>
            <person name="de Groot N.N."/>
        </authorList>
    </citation>
    <scope>NUCLEOTIDE SEQUENCE [LARGE SCALE GENOMIC DNA]</scope>
    <source>
        <strain evidence="5 6">DSM 22187</strain>
    </source>
</reference>
<keyword evidence="1 2" id="KW-0129">CBS domain</keyword>
<dbReference type="PANTHER" id="PTHR43080">
    <property type="entry name" value="CBS DOMAIN-CONTAINING PROTEIN CBSX3, MITOCHONDRIAL"/>
    <property type="match status" value="1"/>
</dbReference>
<sequence>MRVKELMSADIVTVPSGATMKGAAGQMLHNGVGSVIVMNDGTPAGIITEMDALRVGYGTNRPFENVPVWKVMSRPLVTIEPSKTIQTAIGRMEKQGVKKLPVVSGFDLVGMLTMSDIVRNHGELLTEARNLESGHGSRDPDEWRGNDD</sequence>
<dbReference type="PROSITE" id="PS51371">
    <property type="entry name" value="CBS"/>
    <property type="match status" value="2"/>
</dbReference>
<accession>A0A2H4PYG1</accession>
<feature type="region of interest" description="Disordered" evidence="3">
    <location>
        <begin position="129"/>
        <end position="148"/>
    </location>
</feature>
<evidence type="ECO:0000256" key="1">
    <source>
        <dbReference type="ARBA" id="ARBA00023122"/>
    </source>
</evidence>
<evidence type="ECO:0000256" key="2">
    <source>
        <dbReference type="PROSITE-ProRule" id="PRU00703"/>
    </source>
</evidence>
<dbReference type="InterPro" id="IPR046342">
    <property type="entry name" value="CBS_dom_sf"/>
</dbReference>
<evidence type="ECO:0000256" key="3">
    <source>
        <dbReference type="SAM" id="MobiDB-lite"/>
    </source>
</evidence>
<protein>
    <submittedName>
        <fullName evidence="5">CBS domain-containing protein</fullName>
    </submittedName>
</protein>
<keyword evidence="6" id="KW-1185">Reference proteome</keyword>
<dbReference type="InterPro" id="IPR000644">
    <property type="entry name" value="CBS_dom"/>
</dbReference>
<dbReference type="PANTHER" id="PTHR43080:SF2">
    <property type="entry name" value="CBS DOMAIN-CONTAINING PROTEIN"/>
    <property type="match status" value="1"/>
</dbReference>
<dbReference type="SMART" id="SM00116">
    <property type="entry name" value="CBS"/>
    <property type="match status" value="2"/>
</dbReference>
<gene>
    <name evidence="5" type="ORF">SAMN05444271_10979</name>
</gene>
<dbReference type="RefSeq" id="WP_089672233.1">
    <property type="nucleotide sequence ID" value="NZ_CP024845.1"/>
</dbReference>
<evidence type="ECO:0000313" key="5">
    <source>
        <dbReference type="EMBL" id="SEI84707.1"/>
    </source>
</evidence>
<name>A0A1H6U555_9EURY</name>
<dbReference type="CDD" id="cd17776">
    <property type="entry name" value="CBS_pair_arch"/>
    <property type="match status" value="1"/>
</dbReference>
<dbReference type="AlphaFoldDB" id="A0A1H6U555"/>